<evidence type="ECO:0000313" key="2">
    <source>
        <dbReference type="EMBL" id="UOQ50775.1"/>
    </source>
</evidence>
<name>A0ABY4F2J6_9BACT</name>
<dbReference type="Proteomes" id="UP000831785">
    <property type="component" value="Chromosome"/>
</dbReference>
<keyword evidence="3" id="KW-1185">Reference proteome</keyword>
<evidence type="ECO:0000313" key="3">
    <source>
        <dbReference type="Proteomes" id="UP000831785"/>
    </source>
</evidence>
<gene>
    <name evidence="2" type="ORF">MUN80_13500</name>
</gene>
<evidence type="ECO:0000256" key="1">
    <source>
        <dbReference type="SAM" id="SignalP"/>
    </source>
</evidence>
<proteinExistence type="predicted"/>
<sequence>MKYYLPAALLLGALLTGLTATAQTGPITLTQANFPANATAVDRYLPMHGALHPGFVLPQPGPGQVWDYSTLTADSSALEQTYLPPPATGPFAAATRSYVLPAPSTQNYALPHLGLWTSFTGQGFDVFTPSVLPGIGNPPVTIGSYPQQQWAIERADRTPGDFLQLPAQNGWYESRIYPPLPLTATSSERGIYHTIHRMEVTVRDLGLNAAKVRVAHHVTTQTDVVGYGTLKLPKPAGGSVSVPVLMVRTHILTLDTAYINRQLAPAVVLQALRMEQAVQRRDIYQTAFYRENSSQPALLLYHTNASFSTLRNYFSIWFSGEDNLRVITGVRPVQARAGTLQVYPNPVTDGRLTLELPGEQQAVQLIVRDALGRQVATGATLTGQPSTVLRELRAGLYVVEATTPVGQRSTVRVRVE</sequence>
<feature type="chain" id="PRO_5047468954" evidence="1">
    <location>
        <begin position="23"/>
        <end position="416"/>
    </location>
</feature>
<feature type="signal peptide" evidence="1">
    <location>
        <begin position="1"/>
        <end position="22"/>
    </location>
</feature>
<dbReference type="RefSeq" id="WP_244713623.1">
    <property type="nucleotide sequence ID" value="NZ_CP095049.1"/>
</dbReference>
<keyword evidence="1" id="KW-0732">Signal</keyword>
<organism evidence="2 3">
    <name type="scientific">Hymenobacter cellulosivorans</name>
    <dbReference type="NCBI Taxonomy" id="2932249"/>
    <lineage>
        <taxon>Bacteria</taxon>
        <taxon>Pseudomonadati</taxon>
        <taxon>Bacteroidota</taxon>
        <taxon>Cytophagia</taxon>
        <taxon>Cytophagales</taxon>
        <taxon>Hymenobacteraceae</taxon>
        <taxon>Hymenobacter</taxon>
    </lineage>
</organism>
<dbReference type="EMBL" id="CP095049">
    <property type="protein sequence ID" value="UOQ50775.1"/>
    <property type="molecule type" value="Genomic_DNA"/>
</dbReference>
<dbReference type="InterPro" id="IPR026444">
    <property type="entry name" value="Secre_tail"/>
</dbReference>
<protein>
    <submittedName>
        <fullName evidence="2">T9SS type A sorting domain-containing protein</fullName>
    </submittedName>
</protein>
<accession>A0ABY4F2J6</accession>
<reference evidence="2 3" key="1">
    <citation type="submission" date="2022-04" db="EMBL/GenBank/DDBJ databases">
        <title>Hymenobacter sp. isolated from the air.</title>
        <authorList>
            <person name="Won M."/>
            <person name="Lee C.-M."/>
            <person name="Woen H.-Y."/>
            <person name="Kwon S.-W."/>
        </authorList>
    </citation>
    <scope>NUCLEOTIDE SEQUENCE [LARGE SCALE GENOMIC DNA]</scope>
    <source>
        <strain evidence="3">5116 S-27</strain>
    </source>
</reference>
<dbReference type="NCBIfam" id="TIGR04183">
    <property type="entry name" value="Por_Secre_tail"/>
    <property type="match status" value="1"/>
</dbReference>